<feature type="signal peptide" evidence="2">
    <location>
        <begin position="1"/>
        <end position="28"/>
    </location>
</feature>
<feature type="compositionally biased region" description="Low complexity" evidence="1">
    <location>
        <begin position="304"/>
        <end position="320"/>
    </location>
</feature>
<evidence type="ECO:0000256" key="1">
    <source>
        <dbReference type="SAM" id="MobiDB-lite"/>
    </source>
</evidence>
<feature type="domain" description="Transglycosylase SLT" evidence="3">
    <location>
        <begin position="176"/>
        <end position="216"/>
    </location>
</feature>
<keyword evidence="4" id="KW-0808">Transferase</keyword>
<dbReference type="PANTHER" id="PTHR30163:SF8">
    <property type="entry name" value="LYTIC MUREIN TRANSGLYCOSYLASE"/>
    <property type="match status" value="1"/>
</dbReference>
<dbReference type="InterPro" id="IPR031304">
    <property type="entry name" value="SLT_2"/>
</dbReference>
<comment type="caution">
    <text evidence="4">The sequence shown here is derived from an EMBL/GenBank/DDBJ whole genome shotgun (WGS) entry which is preliminary data.</text>
</comment>
<dbReference type="Gene3D" id="1.10.530.10">
    <property type="match status" value="1"/>
</dbReference>
<keyword evidence="5" id="KW-1185">Reference proteome</keyword>
<keyword evidence="4" id="KW-0328">Glycosyltransferase</keyword>
<dbReference type="PANTHER" id="PTHR30163">
    <property type="entry name" value="MEMBRANE-BOUND LYTIC MUREIN TRANSGLYCOSYLASE B"/>
    <property type="match status" value="1"/>
</dbReference>
<dbReference type="Proteomes" id="UP001180531">
    <property type="component" value="Unassembled WGS sequence"/>
</dbReference>
<evidence type="ECO:0000313" key="5">
    <source>
        <dbReference type="Proteomes" id="UP001180531"/>
    </source>
</evidence>
<dbReference type="InterPro" id="IPR043426">
    <property type="entry name" value="MltB-like"/>
</dbReference>
<dbReference type="EC" id="2.4.-.-" evidence="4"/>
<feature type="region of interest" description="Disordered" evidence="1">
    <location>
        <begin position="33"/>
        <end position="90"/>
    </location>
</feature>
<evidence type="ECO:0000313" key="4">
    <source>
        <dbReference type="EMBL" id="MDT0448683.1"/>
    </source>
</evidence>
<organism evidence="4 5">
    <name type="scientific">Streptomyces hesseae</name>
    <dbReference type="NCBI Taxonomy" id="3075519"/>
    <lineage>
        <taxon>Bacteria</taxon>
        <taxon>Bacillati</taxon>
        <taxon>Actinomycetota</taxon>
        <taxon>Actinomycetes</taxon>
        <taxon>Kitasatosporales</taxon>
        <taxon>Streptomycetaceae</taxon>
        <taxon>Streptomyces</taxon>
    </lineage>
</organism>
<dbReference type="RefSeq" id="WP_311608603.1">
    <property type="nucleotide sequence ID" value="NZ_JAVRFI010000003.1"/>
</dbReference>
<gene>
    <name evidence="4" type="ORF">RM609_06250</name>
</gene>
<feature type="compositionally biased region" description="Pro residues" evidence="1">
    <location>
        <begin position="275"/>
        <end position="290"/>
    </location>
</feature>
<sequence length="600" mass="61781">MKILRTRAASVSRQGLCTALLVASLTTAAVGASPASGAFGGDPSPGPDNPQRKPHGVPNLTLPDLVPRPGASGKPGSPAGRGDTPDGSTGIPVTALAAYKNAEKLAAERYPGCHIPWQLVAGIGKVESEHAASYGLRSDGTTDRQILGPRLTGGQFAEIKDTDGGRWDGDAQYDRAVGPTQFIPSTWESYGVDGNGDGKADPNNIFDAAAGTARYLCAGSKDLRDPADLDRAILSYNNSREYVNAVLAWMRTYQSGQVGTTPDTGTGTGTGPSRTPTPPWSGPKPTPTPPWNGGNNGGNGGTGSSKPGTPSKPSTPSTPNKPTPDKPKPDNPSKPDNPDKPTPEKPAAVSRLDRVGDEQLTATAGETFADQPAVRALTADGKAAPAGTRVTFEVVGLRTEARFEDKSRTATVTVDKDGKAVAPKLTAGRLAGDFTVRATVDGKGGAKITVDFAGTVKAAPAPRATALERDGKGDLTAAPKSSFKAQVKLKATDKGKAVAGAMVTATVLERDGKTPATTGPYFLDGGETPQRRVTLVKTDENGYVTLPTLFTDEHAGTYILHLTTTDGAILDLELTVAAPATQTPAPATPSATPSTTPTKK</sequence>
<dbReference type="GO" id="GO:0016757">
    <property type="term" value="F:glycosyltransferase activity"/>
    <property type="evidence" value="ECO:0007669"/>
    <property type="project" value="UniProtKB-KW"/>
</dbReference>
<evidence type="ECO:0000259" key="3">
    <source>
        <dbReference type="Pfam" id="PF13406"/>
    </source>
</evidence>
<protein>
    <submittedName>
        <fullName evidence="4">Lytic murein transglycosylase</fullName>
        <ecNumber evidence="4">2.4.-.-</ecNumber>
    </submittedName>
</protein>
<accession>A0ABU2SIS4</accession>
<dbReference type="InterPro" id="IPR023346">
    <property type="entry name" value="Lysozyme-like_dom_sf"/>
</dbReference>
<keyword evidence="2" id="KW-0732">Signal</keyword>
<proteinExistence type="predicted"/>
<feature type="compositionally biased region" description="Basic and acidic residues" evidence="1">
    <location>
        <begin position="323"/>
        <end position="343"/>
    </location>
</feature>
<dbReference type="CDD" id="cd13399">
    <property type="entry name" value="Slt35-like"/>
    <property type="match status" value="1"/>
</dbReference>
<dbReference type="EMBL" id="JAVRFI010000003">
    <property type="protein sequence ID" value="MDT0448683.1"/>
    <property type="molecule type" value="Genomic_DNA"/>
</dbReference>
<feature type="region of interest" description="Disordered" evidence="1">
    <location>
        <begin position="580"/>
        <end position="600"/>
    </location>
</feature>
<reference evidence="4" key="1">
    <citation type="submission" date="2024-05" db="EMBL/GenBank/DDBJ databases">
        <title>30 novel species of actinomycetes from the DSMZ collection.</title>
        <authorList>
            <person name="Nouioui I."/>
        </authorList>
    </citation>
    <scope>NUCLEOTIDE SEQUENCE</scope>
    <source>
        <strain evidence="4">DSM 40473</strain>
    </source>
</reference>
<feature type="compositionally biased region" description="Low complexity" evidence="1">
    <location>
        <begin position="67"/>
        <end position="82"/>
    </location>
</feature>
<feature type="chain" id="PRO_5046865147" evidence="2">
    <location>
        <begin position="29"/>
        <end position="600"/>
    </location>
</feature>
<name>A0ABU2SIS4_9ACTN</name>
<evidence type="ECO:0000256" key="2">
    <source>
        <dbReference type="SAM" id="SignalP"/>
    </source>
</evidence>
<feature type="region of interest" description="Disordered" evidence="1">
    <location>
        <begin position="256"/>
        <end position="353"/>
    </location>
</feature>
<feature type="compositionally biased region" description="Gly residues" evidence="1">
    <location>
        <begin position="294"/>
        <end position="303"/>
    </location>
</feature>
<dbReference type="Pfam" id="PF13406">
    <property type="entry name" value="SLT_2"/>
    <property type="match status" value="1"/>
</dbReference>
<dbReference type="SUPFAM" id="SSF53955">
    <property type="entry name" value="Lysozyme-like"/>
    <property type="match status" value="1"/>
</dbReference>